<proteinExistence type="predicted"/>
<dbReference type="OrthoDB" id="5427350at2759"/>
<name>A0A6A5VPB0_9PLEO</name>
<evidence type="ECO:0000313" key="2">
    <source>
        <dbReference type="EMBL" id="KAF1975127.1"/>
    </source>
</evidence>
<dbReference type="Proteomes" id="UP000800036">
    <property type="component" value="Unassembled WGS sequence"/>
</dbReference>
<accession>A0A6A5VPB0</accession>
<organism evidence="2 3">
    <name type="scientific">Bimuria novae-zelandiae CBS 107.79</name>
    <dbReference type="NCBI Taxonomy" id="1447943"/>
    <lineage>
        <taxon>Eukaryota</taxon>
        <taxon>Fungi</taxon>
        <taxon>Dikarya</taxon>
        <taxon>Ascomycota</taxon>
        <taxon>Pezizomycotina</taxon>
        <taxon>Dothideomycetes</taxon>
        <taxon>Pleosporomycetidae</taxon>
        <taxon>Pleosporales</taxon>
        <taxon>Massarineae</taxon>
        <taxon>Didymosphaeriaceae</taxon>
        <taxon>Bimuria</taxon>
    </lineage>
</organism>
<dbReference type="EMBL" id="ML976671">
    <property type="protein sequence ID" value="KAF1975127.1"/>
    <property type="molecule type" value="Genomic_DNA"/>
</dbReference>
<dbReference type="InterPro" id="IPR039535">
    <property type="entry name" value="ASST-like"/>
</dbReference>
<protein>
    <recommendedName>
        <fullName evidence="4">ASST-domain-containing protein</fullName>
    </recommendedName>
</protein>
<reference evidence="2" key="1">
    <citation type="journal article" date="2020" name="Stud. Mycol.">
        <title>101 Dothideomycetes genomes: a test case for predicting lifestyles and emergence of pathogens.</title>
        <authorList>
            <person name="Haridas S."/>
            <person name="Albert R."/>
            <person name="Binder M."/>
            <person name="Bloem J."/>
            <person name="Labutti K."/>
            <person name="Salamov A."/>
            <person name="Andreopoulos B."/>
            <person name="Baker S."/>
            <person name="Barry K."/>
            <person name="Bills G."/>
            <person name="Bluhm B."/>
            <person name="Cannon C."/>
            <person name="Castanera R."/>
            <person name="Culley D."/>
            <person name="Daum C."/>
            <person name="Ezra D."/>
            <person name="Gonzalez J."/>
            <person name="Henrissat B."/>
            <person name="Kuo A."/>
            <person name="Liang C."/>
            <person name="Lipzen A."/>
            <person name="Lutzoni F."/>
            <person name="Magnuson J."/>
            <person name="Mondo S."/>
            <person name="Nolan M."/>
            <person name="Ohm R."/>
            <person name="Pangilinan J."/>
            <person name="Park H.-J."/>
            <person name="Ramirez L."/>
            <person name="Alfaro M."/>
            <person name="Sun H."/>
            <person name="Tritt A."/>
            <person name="Yoshinaga Y."/>
            <person name="Zwiers L.-H."/>
            <person name="Turgeon B."/>
            <person name="Goodwin S."/>
            <person name="Spatafora J."/>
            <person name="Crous P."/>
            <person name="Grigoriev I."/>
        </authorList>
    </citation>
    <scope>NUCLEOTIDE SEQUENCE</scope>
    <source>
        <strain evidence="2">CBS 107.79</strain>
    </source>
</reference>
<dbReference type="InterPro" id="IPR011047">
    <property type="entry name" value="Quinoprotein_ADH-like_sf"/>
</dbReference>
<dbReference type="InterPro" id="IPR053143">
    <property type="entry name" value="Arylsulfate_ST"/>
</dbReference>
<dbReference type="SUPFAM" id="SSF50998">
    <property type="entry name" value="Quinoprotein alcohol dehydrogenase-like"/>
    <property type="match status" value="1"/>
</dbReference>
<feature type="region of interest" description="Disordered" evidence="1">
    <location>
        <begin position="343"/>
        <end position="383"/>
    </location>
</feature>
<dbReference type="AlphaFoldDB" id="A0A6A5VPB0"/>
<evidence type="ECO:0000313" key="3">
    <source>
        <dbReference type="Proteomes" id="UP000800036"/>
    </source>
</evidence>
<evidence type="ECO:0008006" key="4">
    <source>
        <dbReference type="Google" id="ProtNLM"/>
    </source>
</evidence>
<dbReference type="PANTHER" id="PTHR35340">
    <property type="entry name" value="PQQ ENZYME REPEAT PROTEIN-RELATED"/>
    <property type="match status" value="1"/>
</dbReference>
<feature type="compositionally biased region" description="Low complexity" evidence="1">
    <location>
        <begin position="349"/>
        <end position="383"/>
    </location>
</feature>
<dbReference type="Pfam" id="PF14269">
    <property type="entry name" value="Arylsulfotran_2"/>
    <property type="match status" value="1"/>
</dbReference>
<gene>
    <name evidence="2" type="ORF">BU23DRAFT_634144</name>
</gene>
<sequence length="408" mass="43872">MGTSAGFGVIWLRHNGGDLHESSITADDTALVIIYTRKPADFSTVNGTQDGWIFENIFQEIDIESGELVFEWNASTHVGLNETYKELSDAGNEDSPFAYFHMNSVEKDANGDYIISARGMDCVYKISRDDGSVIWRLGGRQSDFALGEGVAFDFQHDAGWVDDAQTRMTLFDNGAYGEDEYSRGLLLDVDQDDMTVSLVREFINGATFGQFMGGLQLIEPSNDSSNFFLGYGSEPFFAEFDSEGDLLLDTQFGASNVVNNYRAYETVWQGKPLTNPDIHFDGDGSKAYLSWNGATDVEHRRMYTANATNGYIRARAVNGSGNALGWTQATEGNELFDASGDVSEDVRNTASSTSGSASSIGSTAAQTGASATAAEPSSSPTGAAVTAERTVVEKVIIAVVAVGGLALI</sequence>
<evidence type="ECO:0000256" key="1">
    <source>
        <dbReference type="SAM" id="MobiDB-lite"/>
    </source>
</evidence>
<dbReference type="PANTHER" id="PTHR35340:SF5">
    <property type="entry name" value="ASST-DOMAIN-CONTAINING PROTEIN"/>
    <property type="match status" value="1"/>
</dbReference>
<keyword evidence="3" id="KW-1185">Reference proteome</keyword>